<gene>
    <name evidence="7" type="ORF">GR328_26125</name>
</gene>
<dbReference type="PANTHER" id="PTHR30055:SF240">
    <property type="entry name" value="HTH-TYPE TRANSCRIPTIONAL REGULATOR ACRR"/>
    <property type="match status" value="1"/>
</dbReference>
<dbReference type="AlphaFoldDB" id="A0A7X3SRP1"/>
<dbReference type="Gene3D" id="1.10.10.60">
    <property type="entry name" value="Homeodomain-like"/>
    <property type="match status" value="1"/>
</dbReference>
<dbReference type="PROSITE" id="PS50977">
    <property type="entry name" value="HTH_TETR_2"/>
    <property type="match status" value="1"/>
</dbReference>
<keyword evidence="8" id="KW-1185">Reference proteome</keyword>
<dbReference type="InterPro" id="IPR001647">
    <property type="entry name" value="HTH_TetR"/>
</dbReference>
<evidence type="ECO:0000256" key="4">
    <source>
        <dbReference type="PROSITE-ProRule" id="PRU00335"/>
    </source>
</evidence>
<evidence type="ECO:0000256" key="3">
    <source>
        <dbReference type="ARBA" id="ARBA00023163"/>
    </source>
</evidence>
<keyword evidence="3" id="KW-0804">Transcription</keyword>
<evidence type="ECO:0000256" key="1">
    <source>
        <dbReference type="ARBA" id="ARBA00023015"/>
    </source>
</evidence>
<dbReference type="InterPro" id="IPR036271">
    <property type="entry name" value="Tet_transcr_reg_TetR-rel_C_sf"/>
</dbReference>
<dbReference type="Gene3D" id="1.10.357.10">
    <property type="entry name" value="Tetracycline Repressor, domain 2"/>
    <property type="match status" value="1"/>
</dbReference>
<name>A0A7X3SRP1_9HYPH</name>
<dbReference type="Pfam" id="PF00440">
    <property type="entry name" value="TetR_N"/>
    <property type="match status" value="1"/>
</dbReference>
<dbReference type="Pfam" id="PF17932">
    <property type="entry name" value="TetR_C_24"/>
    <property type="match status" value="1"/>
</dbReference>
<protein>
    <submittedName>
        <fullName evidence="7">TetR family transcriptional regulator</fullName>
    </submittedName>
</protein>
<reference evidence="7 8" key="2">
    <citation type="submission" date="2020-01" db="EMBL/GenBank/DDBJ databases">
        <title>Microvirga sp. nov., an arsenate reduction bacterium isolated from Tibet hotspring sediments.</title>
        <authorList>
            <person name="Xian W.-D."/>
            <person name="Li W.-J."/>
        </authorList>
    </citation>
    <scope>NUCLEOTIDE SEQUENCE [LARGE SCALE GENOMIC DNA]</scope>
    <source>
        <strain evidence="7 8">KCTC 23863</strain>
    </source>
</reference>
<dbReference type="SUPFAM" id="SSF46689">
    <property type="entry name" value="Homeodomain-like"/>
    <property type="match status" value="1"/>
</dbReference>
<dbReference type="InterPro" id="IPR009057">
    <property type="entry name" value="Homeodomain-like_sf"/>
</dbReference>
<comment type="caution">
    <text evidence="7">The sequence shown here is derived from an EMBL/GenBank/DDBJ whole genome shotgun (WGS) entry which is preliminary data.</text>
</comment>
<dbReference type="Proteomes" id="UP000436483">
    <property type="component" value="Unassembled WGS sequence"/>
</dbReference>
<evidence type="ECO:0000259" key="6">
    <source>
        <dbReference type="PROSITE" id="PS50977"/>
    </source>
</evidence>
<feature type="compositionally biased region" description="Polar residues" evidence="5">
    <location>
        <begin position="1"/>
        <end position="11"/>
    </location>
</feature>
<evidence type="ECO:0000256" key="5">
    <source>
        <dbReference type="SAM" id="MobiDB-lite"/>
    </source>
</evidence>
<dbReference type="PANTHER" id="PTHR30055">
    <property type="entry name" value="HTH-TYPE TRANSCRIPTIONAL REGULATOR RUTR"/>
    <property type="match status" value="1"/>
</dbReference>
<sequence length="283" mass="31955">MKRTNSHQNAHGPSGGRVPAEDRATPKWRPRQRTLKSFQAEFDFSLKAICTRMLERHRDTIRTQKPHVAVAKLMPIIQTTLTLANRKGFHSMSLRDLATESGLSMGALYTYFDTKDTLLMMILGEVSSAVSEALGSPPEGFADNPAERLHWLLETHIYLTEVMQPWFVFAYMEAKAFPKEGREKATKSELLTEKMIADALADGVESGLFSVGDVEFTASLIKPLLQDWYVKRSKYRRRGISPEQYVQAVTEFVETAIRCQSEPLPRKRHRANHRSETAAAAAS</sequence>
<accession>A0A7X3SRP1</accession>
<proteinExistence type="predicted"/>
<dbReference type="InterPro" id="IPR050109">
    <property type="entry name" value="HTH-type_TetR-like_transc_reg"/>
</dbReference>
<feature type="DNA-binding region" description="H-T-H motif" evidence="4">
    <location>
        <begin position="93"/>
        <end position="112"/>
    </location>
</feature>
<reference evidence="7 8" key="1">
    <citation type="submission" date="2019-12" db="EMBL/GenBank/DDBJ databases">
        <authorList>
            <person name="Yuan C.-G."/>
        </authorList>
    </citation>
    <scope>NUCLEOTIDE SEQUENCE [LARGE SCALE GENOMIC DNA]</scope>
    <source>
        <strain evidence="7 8">KCTC 23863</strain>
    </source>
</reference>
<dbReference type="OrthoDB" id="9808189at2"/>
<dbReference type="InterPro" id="IPR041490">
    <property type="entry name" value="KstR2_TetR_C"/>
</dbReference>
<dbReference type="SUPFAM" id="SSF48498">
    <property type="entry name" value="Tetracyclin repressor-like, C-terminal domain"/>
    <property type="match status" value="1"/>
</dbReference>
<feature type="region of interest" description="Disordered" evidence="5">
    <location>
        <begin position="263"/>
        <end position="283"/>
    </location>
</feature>
<feature type="domain" description="HTH tetR-type" evidence="6">
    <location>
        <begin position="70"/>
        <end position="130"/>
    </location>
</feature>
<dbReference type="InterPro" id="IPR023772">
    <property type="entry name" value="DNA-bd_HTH_TetR-type_CS"/>
</dbReference>
<evidence type="ECO:0000313" key="7">
    <source>
        <dbReference type="EMBL" id="MXQ14856.1"/>
    </source>
</evidence>
<dbReference type="GO" id="GO:0000976">
    <property type="term" value="F:transcription cis-regulatory region binding"/>
    <property type="evidence" value="ECO:0007669"/>
    <property type="project" value="TreeGrafter"/>
</dbReference>
<dbReference type="PRINTS" id="PR00455">
    <property type="entry name" value="HTHTETR"/>
</dbReference>
<dbReference type="EMBL" id="WURB01000054">
    <property type="protein sequence ID" value="MXQ14856.1"/>
    <property type="molecule type" value="Genomic_DNA"/>
</dbReference>
<evidence type="ECO:0000256" key="2">
    <source>
        <dbReference type="ARBA" id="ARBA00023125"/>
    </source>
</evidence>
<dbReference type="GO" id="GO:0003700">
    <property type="term" value="F:DNA-binding transcription factor activity"/>
    <property type="evidence" value="ECO:0007669"/>
    <property type="project" value="TreeGrafter"/>
</dbReference>
<evidence type="ECO:0000313" key="8">
    <source>
        <dbReference type="Proteomes" id="UP000436483"/>
    </source>
</evidence>
<feature type="region of interest" description="Disordered" evidence="5">
    <location>
        <begin position="1"/>
        <end position="30"/>
    </location>
</feature>
<keyword evidence="1" id="KW-0805">Transcription regulation</keyword>
<organism evidence="7 8">
    <name type="scientific">Microvirga makkahensis</name>
    <dbReference type="NCBI Taxonomy" id="1128670"/>
    <lineage>
        <taxon>Bacteria</taxon>
        <taxon>Pseudomonadati</taxon>
        <taxon>Pseudomonadota</taxon>
        <taxon>Alphaproteobacteria</taxon>
        <taxon>Hyphomicrobiales</taxon>
        <taxon>Methylobacteriaceae</taxon>
        <taxon>Microvirga</taxon>
    </lineage>
</organism>
<keyword evidence="2 4" id="KW-0238">DNA-binding</keyword>
<dbReference type="PROSITE" id="PS01081">
    <property type="entry name" value="HTH_TETR_1"/>
    <property type="match status" value="1"/>
</dbReference>